<comment type="caution">
    <text evidence="11">The sequence shown here is derived from an EMBL/GenBank/DDBJ whole genome shotgun (WGS) entry which is preliminary data.</text>
</comment>
<gene>
    <name evidence="11" type="ORF">EDB81DRAFT_844620</name>
</gene>
<keyword evidence="6" id="KW-0496">Mitochondrion</keyword>
<name>A0A9P9IVL8_9HYPO</name>
<keyword evidence="8 9" id="KW-0472">Membrane</keyword>
<evidence type="ECO:0000256" key="6">
    <source>
        <dbReference type="ARBA" id="ARBA00022792"/>
    </source>
</evidence>
<evidence type="ECO:0000256" key="10">
    <source>
        <dbReference type="RuleBase" id="RU000488"/>
    </source>
</evidence>
<dbReference type="GO" id="GO:0016020">
    <property type="term" value="C:membrane"/>
    <property type="evidence" value="ECO:0007669"/>
    <property type="project" value="UniProtKB-SubCell"/>
</dbReference>
<dbReference type="SUPFAM" id="SSF103506">
    <property type="entry name" value="Mitochondrial carrier"/>
    <property type="match status" value="1"/>
</dbReference>
<feature type="repeat" description="Solcar" evidence="9">
    <location>
        <begin position="97"/>
        <end position="188"/>
    </location>
</feature>
<keyword evidence="3 10" id="KW-0813">Transport</keyword>
<dbReference type="PROSITE" id="PS50920">
    <property type="entry name" value="SOLCAR"/>
    <property type="match status" value="3"/>
</dbReference>
<dbReference type="Proteomes" id="UP000738349">
    <property type="component" value="Unassembled WGS sequence"/>
</dbReference>
<keyword evidence="12" id="KW-1185">Reference proteome</keyword>
<dbReference type="Gene3D" id="1.50.40.10">
    <property type="entry name" value="Mitochondrial carrier domain"/>
    <property type="match status" value="1"/>
</dbReference>
<evidence type="ECO:0000313" key="12">
    <source>
        <dbReference type="Proteomes" id="UP000738349"/>
    </source>
</evidence>
<feature type="repeat" description="Solcar" evidence="9">
    <location>
        <begin position="197"/>
        <end position="280"/>
    </location>
</feature>
<evidence type="ECO:0000256" key="2">
    <source>
        <dbReference type="ARBA" id="ARBA00006375"/>
    </source>
</evidence>
<dbReference type="PROSITE" id="PS51257">
    <property type="entry name" value="PROKAR_LIPOPROTEIN"/>
    <property type="match status" value="1"/>
</dbReference>
<dbReference type="OrthoDB" id="448427at2759"/>
<dbReference type="InterPro" id="IPR018108">
    <property type="entry name" value="MCP_transmembrane"/>
</dbReference>
<evidence type="ECO:0000256" key="1">
    <source>
        <dbReference type="ARBA" id="ARBA00004141"/>
    </source>
</evidence>
<dbReference type="Pfam" id="PF00153">
    <property type="entry name" value="Mito_carr"/>
    <property type="match status" value="3"/>
</dbReference>
<organism evidence="11 12">
    <name type="scientific">Dactylonectria macrodidyma</name>
    <dbReference type="NCBI Taxonomy" id="307937"/>
    <lineage>
        <taxon>Eukaryota</taxon>
        <taxon>Fungi</taxon>
        <taxon>Dikarya</taxon>
        <taxon>Ascomycota</taxon>
        <taxon>Pezizomycotina</taxon>
        <taxon>Sordariomycetes</taxon>
        <taxon>Hypocreomycetidae</taxon>
        <taxon>Hypocreales</taxon>
        <taxon>Nectriaceae</taxon>
        <taxon>Dactylonectria</taxon>
    </lineage>
</organism>
<evidence type="ECO:0000256" key="4">
    <source>
        <dbReference type="ARBA" id="ARBA00022692"/>
    </source>
</evidence>
<sequence length="292" mass="32443">MSTKKSNAVRYPFWFGGSASSMAACLTHPLDLIKVRLQTHTRATSAGMTSTIINILKTDGLLSFYNGISASLARQLTYSTVRFGLYEEMKQRAGPNSNFPLLVAMAATSGFLGGMGGNYADVLNIRMQQDAALPVYERRNYKNVVDGVVRMTREEGLGSWFRGWLPNCSRAAVTTAGQLASYDATKRLLMQHTPMGDTLSTQLLASLLAGLVAATATNPVDVIKTKAMLSTNNQDIRDIIRDLSRTEGHGWIFKGWVPSFLRLGPYTICTFLFLEMHRKTYRRFQQAEFRES</sequence>
<keyword evidence="7" id="KW-1133">Transmembrane helix</keyword>
<keyword evidence="6" id="KW-0999">Mitochondrion inner membrane</keyword>
<dbReference type="AlphaFoldDB" id="A0A9P9IVL8"/>
<proteinExistence type="inferred from homology"/>
<reference evidence="11" key="1">
    <citation type="journal article" date="2021" name="Nat. Commun.">
        <title>Genetic determinants of endophytism in the Arabidopsis root mycobiome.</title>
        <authorList>
            <person name="Mesny F."/>
            <person name="Miyauchi S."/>
            <person name="Thiergart T."/>
            <person name="Pickel B."/>
            <person name="Atanasova L."/>
            <person name="Karlsson M."/>
            <person name="Huettel B."/>
            <person name="Barry K.W."/>
            <person name="Haridas S."/>
            <person name="Chen C."/>
            <person name="Bauer D."/>
            <person name="Andreopoulos W."/>
            <person name="Pangilinan J."/>
            <person name="LaButti K."/>
            <person name="Riley R."/>
            <person name="Lipzen A."/>
            <person name="Clum A."/>
            <person name="Drula E."/>
            <person name="Henrissat B."/>
            <person name="Kohler A."/>
            <person name="Grigoriev I.V."/>
            <person name="Martin F.M."/>
            <person name="Hacquard S."/>
        </authorList>
    </citation>
    <scope>NUCLEOTIDE SEQUENCE</scope>
    <source>
        <strain evidence="11">MPI-CAGE-AT-0147</strain>
    </source>
</reference>
<dbReference type="FunFam" id="1.50.40.10:FF:000107">
    <property type="entry name" value="Mitochondrial dicarboxylate carrier"/>
    <property type="match status" value="1"/>
</dbReference>
<keyword evidence="4 9" id="KW-0812">Transmembrane</keyword>
<evidence type="ECO:0000256" key="8">
    <source>
        <dbReference type="ARBA" id="ARBA00023136"/>
    </source>
</evidence>
<dbReference type="PANTHER" id="PTHR45618">
    <property type="entry name" value="MITOCHONDRIAL DICARBOXYLATE CARRIER-RELATED"/>
    <property type="match status" value="1"/>
</dbReference>
<accession>A0A9P9IVL8</accession>
<evidence type="ECO:0000313" key="11">
    <source>
        <dbReference type="EMBL" id="KAH7133951.1"/>
    </source>
</evidence>
<feature type="repeat" description="Solcar" evidence="9">
    <location>
        <begin position="7"/>
        <end position="92"/>
    </location>
</feature>
<evidence type="ECO:0000256" key="5">
    <source>
        <dbReference type="ARBA" id="ARBA00022737"/>
    </source>
</evidence>
<evidence type="ECO:0000256" key="3">
    <source>
        <dbReference type="ARBA" id="ARBA00022448"/>
    </source>
</evidence>
<comment type="subcellular location">
    <subcellularLocation>
        <location evidence="1">Membrane</location>
        <topology evidence="1">Multi-pass membrane protein</topology>
    </subcellularLocation>
</comment>
<protein>
    <submittedName>
        <fullName evidence="11">Mitochondrial carrier domain-containing protein</fullName>
    </submittedName>
</protein>
<dbReference type="InterPro" id="IPR023395">
    <property type="entry name" value="MCP_dom_sf"/>
</dbReference>
<dbReference type="InterPro" id="IPR050391">
    <property type="entry name" value="Mito_Metabolite_Transporter"/>
</dbReference>
<evidence type="ECO:0000256" key="7">
    <source>
        <dbReference type="ARBA" id="ARBA00022989"/>
    </source>
</evidence>
<evidence type="ECO:0000256" key="9">
    <source>
        <dbReference type="PROSITE-ProRule" id="PRU00282"/>
    </source>
</evidence>
<keyword evidence="5" id="KW-0677">Repeat</keyword>
<comment type="similarity">
    <text evidence="2 10">Belongs to the mitochondrial carrier (TC 2.A.29) family.</text>
</comment>
<dbReference type="EMBL" id="JAGMUV010000014">
    <property type="protein sequence ID" value="KAH7133951.1"/>
    <property type="molecule type" value="Genomic_DNA"/>
</dbReference>